<dbReference type="InterPro" id="IPR006689">
    <property type="entry name" value="Small_GTPase_ARF/SAR"/>
</dbReference>
<proteinExistence type="predicted"/>
<dbReference type="PANTHER" id="PTHR11711">
    <property type="entry name" value="ADP RIBOSYLATION FACTOR-RELATED"/>
    <property type="match status" value="1"/>
</dbReference>
<organism evidence="3 4">
    <name type="scientific">Blattamonas nauphoetae</name>
    <dbReference type="NCBI Taxonomy" id="2049346"/>
    <lineage>
        <taxon>Eukaryota</taxon>
        <taxon>Metamonada</taxon>
        <taxon>Preaxostyla</taxon>
        <taxon>Oxymonadida</taxon>
        <taxon>Blattamonas</taxon>
    </lineage>
</organism>
<dbReference type="SMART" id="SM00177">
    <property type="entry name" value="ARF"/>
    <property type="match status" value="1"/>
</dbReference>
<dbReference type="PROSITE" id="PS51417">
    <property type="entry name" value="ARF"/>
    <property type="match status" value="1"/>
</dbReference>
<name>A0ABQ9XUP9_9EUKA</name>
<protein>
    <submittedName>
        <fullName evidence="3">ADP-ribosylation factor 3</fullName>
    </submittedName>
</protein>
<reference evidence="3 4" key="1">
    <citation type="journal article" date="2022" name="bioRxiv">
        <title>Genomics of Preaxostyla Flagellates Illuminates Evolutionary Transitions and the Path Towards Mitochondrial Loss.</title>
        <authorList>
            <person name="Novak L.V.F."/>
            <person name="Treitli S.C."/>
            <person name="Pyrih J."/>
            <person name="Halakuc P."/>
            <person name="Pipaliya S.V."/>
            <person name="Vacek V."/>
            <person name="Brzon O."/>
            <person name="Soukal P."/>
            <person name="Eme L."/>
            <person name="Dacks J.B."/>
            <person name="Karnkowska A."/>
            <person name="Elias M."/>
            <person name="Hampl V."/>
        </authorList>
    </citation>
    <scope>NUCLEOTIDE SEQUENCE [LARGE SCALE GENOMIC DNA]</scope>
    <source>
        <strain evidence="3">NAU3</strain>
        <tissue evidence="3">Gut</tissue>
    </source>
</reference>
<dbReference type="Pfam" id="PF00025">
    <property type="entry name" value="Arf"/>
    <property type="match status" value="2"/>
</dbReference>
<dbReference type="Gene3D" id="3.40.50.300">
    <property type="entry name" value="P-loop containing nucleotide triphosphate hydrolases"/>
    <property type="match status" value="2"/>
</dbReference>
<comment type="caution">
    <text evidence="3">The sequence shown here is derived from an EMBL/GenBank/DDBJ whole genome shotgun (WGS) entry which is preliminary data.</text>
</comment>
<evidence type="ECO:0000313" key="4">
    <source>
        <dbReference type="Proteomes" id="UP001281761"/>
    </source>
</evidence>
<sequence length="202" mass="22674">MGGQIAKFLSGLWAKKPSSIVMIGLENAGKTTVFRQLSLREEDIPHPIVGLNVETIIFENLKMTIWNLGSPKTIQSVHTLQSSFISDILSDFSGQSMVKTRTELCWSLIAWIALEYVVDKRSCVKRVHPVNFMKHFNYQILNVPSLILANKQDDPQAVRPDECSRLLGLADLPSNKRWHIQGCSALLNQGITDGFRWLAANV</sequence>
<dbReference type="Proteomes" id="UP001281761">
    <property type="component" value="Unassembled WGS sequence"/>
</dbReference>
<evidence type="ECO:0000256" key="2">
    <source>
        <dbReference type="ARBA" id="ARBA00023134"/>
    </source>
</evidence>
<gene>
    <name evidence="3" type="ORF">BLNAU_9763</name>
</gene>
<keyword evidence="4" id="KW-1185">Reference proteome</keyword>
<dbReference type="InterPro" id="IPR024156">
    <property type="entry name" value="Small_GTPase_ARF"/>
</dbReference>
<dbReference type="InterPro" id="IPR027417">
    <property type="entry name" value="P-loop_NTPase"/>
</dbReference>
<dbReference type="PRINTS" id="PR00328">
    <property type="entry name" value="SAR1GTPBP"/>
</dbReference>
<keyword evidence="2" id="KW-0342">GTP-binding</keyword>
<dbReference type="EMBL" id="JARBJD010000069">
    <property type="protein sequence ID" value="KAK2955211.1"/>
    <property type="molecule type" value="Genomic_DNA"/>
</dbReference>
<evidence type="ECO:0000256" key="1">
    <source>
        <dbReference type="ARBA" id="ARBA00022741"/>
    </source>
</evidence>
<dbReference type="SUPFAM" id="SSF52540">
    <property type="entry name" value="P-loop containing nucleoside triphosphate hydrolases"/>
    <property type="match status" value="1"/>
</dbReference>
<accession>A0ABQ9XUP9</accession>
<keyword evidence="1" id="KW-0547">Nucleotide-binding</keyword>
<evidence type="ECO:0000313" key="3">
    <source>
        <dbReference type="EMBL" id="KAK2955211.1"/>
    </source>
</evidence>